<dbReference type="Proteomes" id="UP000678317">
    <property type="component" value="Unassembled WGS sequence"/>
</dbReference>
<protein>
    <submittedName>
        <fullName evidence="1">Uncharacterized protein</fullName>
    </submittedName>
</protein>
<comment type="caution">
    <text evidence="1">The sequence shown here is derived from an EMBL/GenBank/DDBJ whole genome shotgun (WGS) entry which is preliminary data.</text>
</comment>
<organism evidence="1 2">
    <name type="scientific">Cellulomonas fengjieae</name>
    <dbReference type="NCBI Taxonomy" id="2819978"/>
    <lineage>
        <taxon>Bacteria</taxon>
        <taxon>Bacillati</taxon>
        <taxon>Actinomycetota</taxon>
        <taxon>Actinomycetes</taxon>
        <taxon>Micrococcales</taxon>
        <taxon>Cellulomonadaceae</taxon>
        <taxon>Cellulomonas</taxon>
    </lineage>
</organism>
<dbReference type="RefSeq" id="WP_208213116.1">
    <property type="nucleotide sequence ID" value="NZ_CP074404.1"/>
</dbReference>
<gene>
    <name evidence="1" type="ORF">J4035_16090</name>
</gene>
<name>A0ABS3SLB8_9CELL</name>
<evidence type="ECO:0000313" key="1">
    <source>
        <dbReference type="EMBL" id="MBO3086164.1"/>
    </source>
</evidence>
<reference evidence="1 2" key="1">
    <citation type="submission" date="2021-03" db="EMBL/GenBank/DDBJ databases">
        <title>novel species in genus Cellulomonas.</title>
        <authorList>
            <person name="Zhang G."/>
        </authorList>
    </citation>
    <scope>NUCLEOTIDE SEQUENCE [LARGE SCALE GENOMIC DNA]</scope>
    <source>
        <strain evidence="2">zg-ZUI188</strain>
    </source>
</reference>
<proteinExistence type="predicted"/>
<keyword evidence="2" id="KW-1185">Reference proteome</keyword>
<sequence>MSVPSVDLPRELDGLHVLVLPGGTDPLDLAAAWFPDAAWAREPVSAGEAAARSRPMTGARFRGIAAEAADPAPGLLRLDGSTSLEGPVPGGPAGQVDLYALVPAESHAPDLALAWMTAAARRAGGSVVTADRARVVVPDPGAAVDLTLWSAQPLSAQDALPLVRPAMSGARVGPTEVPQQAADGLTFSVTATFEYDGAITVRTGRSAEVPAALLRLDWRAYGPWSYRVSWQPPEPEELHVEQPSQLHLIARARVQPSVARVAAALWRAVGGTVVDSGGFVVPPEELQDRATARR</sequence>
<evidence type="ECO:0000313" key="2">
    <source>
        <dbReference type="Proteomes" id="UP000678317"/>
    </source>
</evidence>
<dbReference type="EMBL" id="JAGFBM010000009">
    <property type="protein sequence ID" value="MBO3086164.1"/>
    <property type="molecule type" value="Genomic_DNA"/>
</dbReference>
<accession>A0ABS3SLB8</accession>